<proteinExistence type="predicted"/>
<dbReference type="AlphaFoldDB" id="A0A4Z2DSQ9"/>
<keyword evidence="2" id="KW-0378">Hydrolase</keyword>
<comment type="caution">
    <text evidence="2">The sequence shown here is derived from an EMBL/GenBank/DDBJ whole genome shotgun (WGS) entry which is preliminary data.</text>
</comment>
<sequence>MKQNPLYPHGWFMHIPGILISVSSLTTSFHKTFPQSSSTFCYIGIGLIASAGITSRFLTRLSLTIVLLSQLYIVYLFCFEKRLGYSKCLRARVSLRCLTTIGIYFRLLGVNGDYNDTVRKQSGLLNNSNNNFHKINSTTNLYAFGLTVMSISLCLLGIFCIPIELFQLDKDIQLTEVNSTLFLSSESYLCKLLSFILGICLLIASIIYSIPVIIHDKLLLNNTLSYKSNLFYYADYLIGFAFLVLSLLRDCNFNYWHIKGCEFWLEIRVLFENVTILLGIFVINHLLTTTTPSTTTTGSGNNNNNGNISGKCSAGNCKLLKSQ</sequence>
<reference evidence="2 3" key="1">
    <citation type="submission" date="2019-03" db="EMBL/GenBank/DDBJ databases">
        <title>An improved genome assembly of the fluke Schistosoma japonicum.</title>
        <authorList>
            <person name="Hu W."/>
            <person name="Luo F."/>
            <person name="Yin M."/>
            <person name="Mo X."/>
            <person name="Sun C."/>
            <person name="Wu Q."/>
            <person name="Zhu B."/>
            <person name="Xiang M."/>
            <person name="Wang J."/>
            <person name="Wang Y."/>
            <person name="Zhang T."/>
            <person name="Xu B."/>
            <person name="Zheng H."/>
            <person name="Feng Z."/>
        </authorList>
    </citation>
    <scope>NUCLEOTIDE SEQUENCE [LARGE SCALE GENOMIC DNA]</scope>
    <source>
        <strain evidence="2">HuSjv2</strain>
        <tissue evidence="2">Worms</tissue>
    </source>
</reference>
<keyword evidence="1" id="KW-1133">Transmembrane helix</keyword>
<dbReference type="OrthoDB" id="6082754at2759"/>
<feature type="transmembrane region" description="Helical" evidence="1">
    <location>
        <begin position="141"/>
        <end position="167"/>
    </location>
</feature>
<protein>
    <submittedName>
        <fullName evidence="2">Haloacid dehalogenase-like hydrolase domain-containing 3 isoform 1</fullName>
    </submittedName>
</protein>
<evidence type="ECO:0000313" key="3">
    <source>
        <dbReference type="Proteomes" id="UP000311919"/>
    </source>
</evidence>
<name>A0A4Z2DSQ9_SCHJA</name>
<keyword evidence="3" id="KW-1185">Reference proteome</keyword>
<gene>
    <name evidence="2" type="ORF">EWB00_007051</name>
</gene>
<keyword evidence="1" id="KW-0472">Membrane</keyword>
<keyword evidence="1" id="KW-0812">Transmembrane</keyword>
<dbReference type="EMBL" id="SKCS01000041">
    <property type="protein sequence ID" value="TNN19571.1"/>
    <property type="molecule type" value="Genomic_DNA"/>
</dbReference>
<feature type="transmembrane region" description="Helical" evidence="1">
    <location>
        <begin position="230"/>
        <end position="248"/>
    </location>
</feature>
<dbReference type="GO" id="GO:0016787">
    <property type="term" value="F:hydrolase activity"/>
    <property type="evidence" value="ECO:0007669"/>
    <property type="project" value="UniProtKB-KW"/>
</dbReference>
<evidence type="ECO:0000256" key="1">
    <source>
        <dbReference type="SAM" id="Phobius"/>
    </source>
</evidence>
<organism evidence="2 3">
    <name type="scientific">Schistosoma japonicum</name>
    <name type="common">Blood fluke</name>
    <dbReference type="NCBI Taxonomy" id="6182"/>
    <lineage>
        <taxon>Eukaryota</taxon>
        <taxon>Metazoa</taxon>
        <taxon>Spiralia</taxon>
        <taxon>Lophotrochozoa</taxon>
        <taxon>Platyhelminthes</taxon>
        <taxon>Trematoda</taxon>
        <taxon>Digenea</taxon>
        <taxon>Strigeidida</taxon>
        <taxon>Schistosomatoidea</taxon>
        <taxon>Schistosomatidae</taxon>
        <taxon>Schistosoma</taxon>
    </lineage>
</organism>
<feature type="transmembrane region" description="Helical" evidence="1">
    <location>
        <begin position="6"/>
        <end position="27"/>
    </location>
</feature>
<dbReference type="Proteomes" id="UP000311919">
    <property type="component" value="Unassembled WGS sequence"/>
</dbReference>
<feature type="transmembrane region" description="Helical" evidence="1">
    <location>
        <begin position="91"/>
        <end position="109"/>
    </location>
</feature>
<feature type="transmembrane region" description="Helical" evidence="1">
    <location>
        <begin position="188"/>
        <end position="210"/>
    </location>
</feature>
<accession>A0A4Z2DSQ9</accession>
<feature type="transmembrane region" description="Helical" evidence="1">
    <location>
        <begin position="61"/>
        <end position="79"/>
    </location>
</feature>
<feature type="transmembrane region" description="Helical" evidence="1">
    <location>
        <begin position="39"/>
        <end position="55"/>
    </location>
</feature>
<evidence type="ECO:0000313" key="2">
    <source>
        <dbReference type="EMBL" id="TNN19571.1"/>
    </source>
</evidence>
<feature type="transmembrane region" description="Helical" evidence="1">
    <location>
        <begin position="269"/>
        <end position="287"/>
    </location>
</feature>